<protein>
    <submittedName>
        <fullName evidence="1">Ribosome biogenesis atpase rix7</fullName>
    </submittedName>
</protein>
<sequence length="71" mass="7928">MFSNSGPLTDMKFTPDSLAIALASSVLPQPGGPTIKMPGGLKMFPKKKMISTYKNFRFTFSFLEPLLWRSQ</sequence>
<proteinExistence type="predicted"/>
<evidence type="ECO:0000313" key="1">
    <source>
        <dbReference type="EMBL" id="RNA30842.1"/>
    </source>
</evidence>
<dbReference type="EMBL" id="REGN01002034">
    <property type="protein sequence ID" value="RNA30842.1"/>
    <property type="molecule type" value="Genomic_DNA"/>
</dbReference>
<accession>A0A3M7S502</accession>
<name>A0A3M7S502_BRAPC</name>
<dbReference type="PANTHER" id="PTHR37449">
    <property type="match status" value="1"/>
</dbReference>
<reference evidence="1 2" key="1">
    <citation type="journal article" date="2018" name="Sci. Rep.">
        <title>Genomic signatures of local adaptation to the degree of environmental predictability in rotifers.</title>
        <authorList>
            <person name="Franch-Gras L."/>
            <person name="Hahn C."/>
            <person name="Garcia-Roger E.M."/>
            <person name="Carmona M.J."/>
            <person name="Serra M."/>
            <person name="Gomez A."/>
        </authorList>
    </citation>
    <scope>NUCLEOTIDE SEQUENCE [LARGE SCALE GENOMIC DNA]</scope>
    <source>
        <strain evidence="1">HYR1</strain>
    </source>
</reference>
<organism evidence="1 2">
    <name type="scientific">Brachionus plicatilis</name>
    <name type="common">Marine rotifer</name>
    <name type="synonym">Brachionus muelleri</name>
    <dbReference type="NCBI Taxonomy" id="10195"/>
    <lineage>
        <taxon>Eukaryota</taxon>
        <taxon>Metazoa</taxon>
        <taxon>Spiralia</taxon>
        <taxon>Gnathifera</taxon>
        <taxon>Rotifera</taxon>
        <taxon>Eurotatoria</taxon>
        <taxon>Monogononta</taxon>
        <taxon>Pseudotrocha</taxon>
        <taxon>Ploima</taxon>
        <taxon>Brachionidae</taxon>
        <taxon>Brachionus</taxon>
    </lineage>
</organism>
<comment type="caution">
    <text evidence="1">The sequence shown here is derived from an EMBL/GenBank/DDBJ whole genome shotgun (WGS) entry which is preliminary data.</text>
</comment>
<gene>
    <name evidence="1" type="ORF">BpHYR1_039887</name>
</gene>
<keyword evidence="2" id="KW-1185">Reference proteome</keyword>
<dbReference type="AlphaFoldDB" id="A0A3M7S502"/>
<dbReference type="PANTHER" id="PTHR37449:SF1">
    <property type="entry name" value="OS02G0159950 PROTEIN"/>
    <property type="match status" value="1"/>
</dbReference>
<dbReference type="Proteomes" id="UP000276133">
    <property type="component" value="Unassembled WGS sequence"/>
</dbReference>
<dbReference type="OrthoDB" id="7337583at2759"/>
<evidence type="ECO:0000313" key="2">
    <source>
        <dbReference type="Proteomes" id="UP000276133"/>
    </source>
</evidence>